<dbReference type="GO" id="GO:0019878">
    <property type="term" value="P:lysine biosynthetic process via aminoadipic acid"/>
    <property type="evidence" value="ECO:0007669"/>
    <property type="project" value="TreeGrafter"/>
</dbReference>
<accession>A0A2J6TCM9</accession>
<dbReference type="GO" id="GO:0009074">
    <property type="term" value="P:aromatic amino acid family catabolic process"/>
    <property type="evidence" value="ECO:0007669"/>
    <property type="project" value="TreeGrafter"/>
</dbReference>
<dbReference type="InterPro" id="IPR015424">
    <property type="entry name" value="PyrdxlP-dep_Trfase"/>
</dbReference>
<dbReference type="SUPFAM" id="SSF53383">
    <property type="entry name" value="PLP-dependent transferases"/>
    <property type="match status" value="1"/>
</dbReference>
<dbReference type="OrthoDB" id="691673at2759"/>
<feature type="domain" description="Aminotransferase class I/classII large" evidence="6">
    <location>
        <begin position="119"/>
        <end position="312"/>
    </location>
</feature>
<dbReference type="RefSeq" id="XP_024737622.1">
    <property type="nucleotide sequence ID" value="XM_024874678.1"/>
</dbReference>
<dbReference type="GO" id="GO:0006571">
    <property type="term" value="P:tyrosine biosynthetic process"/>
    <property type="evidence" value="ECO:0007669"/>
    <property type="project" value="TreeGrafter"/>
</dbReference>
<comment type="cofactor">
    <cofactor evidence="1">
        <name>pyridoxal 5'-phosphate</name>
        <dbReference type="ChEBI" id="CHEBI:597326"/>
    </cofactor>
</comment>
<dbReference type="PANTHER" id="PTHR42790:SF21">
    <property type="entry name" value="AROMATIC_AMINOADIPATE AMINOTRANSFERASE 1"/>
    <property type="match status" value="1"/>
</dbReference>
<comment type="similarity">
    <text evidence="2">Belongs to the class-I pyridoxal-phosphate-dependent aminotransferase family.</text>
</comment>
<reference evidence="7 8" key="1">
    <citation type="submission" date="2016-04" db="EMBL/GenBank/DDBJ databases">
        <title>A degradative enzymes factory behind the ericoid mycorrhizal symbiosis.</title>
        <authorList>
            <consortium name="DOE Joint Genome Institute"/>
            <person name="Martino E."/>
            <person name="Morin E."/>
            <person name="Grelet G."/>
            <person name="Kuo A."/>
            <person name="Kohler A."/>
            <person name="Daghino S."/>
            <person name="Barry K."/>
            <person name="Choi C."/>
            <person name="Cichocki N."/>
            <person name="Clum A."/>
            <person name="Copeland A."/>
            <person name="Hainaut M."/>
            <person name="Haridas S."/>
            <person name="Labutti K."/>
            <person name="Lindquist E."/>
            <person name="Lipzen A."/>
            <person name="Khouja H.-R."/>
            <person name="Murat C."/>
            <person name="Ohm R."/>
            <person name="Olson A."/>
            <person name="Spatafora J."/>
            <person name="Veneault-Fourrey C."/>
            <person name="Henrissat B."/>
            <person name="Grigoriev I."/>
            <person name="Martin F."/>
            <person name="Perotto S."/>
        </authorList>
    </citation>
    <scope>NUCLEOTIDE SEQUENCE [LARGE SCALE GENOMIC DNA]</scope>
    <source>
        <strain evidence="7 8">E</strain>
    </source>
</reference>
<dbReference type="STRING" id="1095630.A0A2J6TCM9"/>
<dbReference type="GeneID" id="36582758"/>
<dbReference type="InterPro" id="IPR050859">
    <property type="entry name" value="Class-I_PLP-dep_aminotransf"/>
</dbReference>
<evidence type="ECO:0000256" key="4">
    <source>
        <dbReference type="ARBA" id="ARBA00022679"/>
    </source>
</evidence>
<proteinExistence type="inferred from homology"/>
<dbReference type="Gene3D" id="3.40.640.10">
    <property type="entry name" value="Type I PLP-dependent aspartate aminotransferase-like (Major domain)"/>
    <property type="match status" value="1"/>
</dbReference>
<dbReference type="InterPro" id="IPR004839">
    <property type="entry name" value="Aminotransferase_I/II_large"/>
</dbReference>
<keyword evidence="8" id="KW-1185">Reference proteome</keyword>
<evidence type="ECO:0000256" key="5">
    <source>
        <dbReference type="ARBA" id="ARBA00022898"/>
    </source>
</evidence>
<name>A0A2J6TCM9_9HELO</name>
<evidence type="ECO:0000256" key="1">
    <source>
        <dbReference type="ARBA" id="ARBA00001933"/>
    </source>
</evidence>
<organism evidence="7 8">
    <name type="scientific">Hyaloscypha bicolor E</name>
    <dbReference type="NCBI Taxonomy" id="1095630"/>
    <lineage>
        <taxon>Eukaryota</taxon>
        <taxon>Fungi</taxon>
        <taxon>Dikarya</taxon>
        <taxon>Ascomycota</taxon>
        <taxon>Pezizomycotina</taxon>
        <taxon>Leotiomycetes</taxon>
        <taxon>Helotiales</taxon>
        <taxon>Hyaloscyphaceae</taxon>
        <taxon>Hyaloscypha</taxon>
        <taxon>Hyaloscypha bicolor</taxon>
    </lineage>
</organism>
<dbReference type="AlphaFoldDB" id="A0A2J6TCM9"/>
<evidence type="ECO:0000256" key="3">
    <source>
        <dbReference type="ARBA" id="ARBA00022576"/>
    </source>
</evidence>
<dbReference type="Pfam" id="PF00155">
    <property type="entry name" value="Aminotran_1_2"/>
    <property type="match status" value="1"/>
</dbReference>
<dbReference type="InParanoid" id="A0A2J6TCM9"/>
<evidence type="ECO:0000313" key="7">
    <source>
        <dbReference type="EMBL" id="PMD60718.1"/>
    </source>
</evidence>
<dbReference type="GO" id="GO:0047536">
    <property type="term" value="F:2-aminoadipate transaminase activity"/>
    <property type="evidence" value="ECO:0007669"/>
    <property type="project" value="TreeGrafter"/>
</dbReference>
<evidence type="ECO:0000256" key="2">
    <source>
        <dbReference type="ARBA" id="ARBA00007441"/>
    </source>
</evidence>
<evidence type="ECO:0000313" key="8">
    <source>
        <dbReference type="Proteomes" id="UP000235371"/>
    </source>
</evidence>
<sequence length="502" mass="56234">MAAIKNRSLAQPVSVDLRHHLNAHSKARHPSPLKDIIKFMGYDGMVSLAGEGLPHPSLFPFQSATIQTYPYDKNLSTPEVEKLVECSVDTSIGSGTGDQSLRDWAHEFTKTVFKPACSDFEILLNCGNTDGWNKIVRMLCEPGDFILVEQYTYPSAQALWIPMGCIGVPIKSDTQGMSPEDLESVLASWEEARPGVKRPHLLYLVPVGSNPTGLTMDGDRREKIYDVCVKYDIIICEDDPYSFLQFPACIHGGEAALNPTTPQEYLDSLVPSFLKYDTQGRVIRLDTFSKTLAPGNRLGYFVANPLFTERLLRATEVETQSPSGWSQAIAMSLLSKWGIMGYVEWLSNLRGQYFLRRNWMACNPSKHAGLVVFSKDDATLTTPLFSFIPPMAGMFIWARFYYFGSSRFRVLKADETCVDPEAVFETEIWAEMAKALVLLTPGSYYEPWQGKKKTTTKSRCGETGIGYFRLAYSLVTKEEMELGIERMAAVLEKVFKGESNVL</sequence>
<keyword evidence="3" id="KW-0032">Aminotransferase</keyword>
<keyword evidence="5" id="KW-0663">Pyridoxal phosphate</keyword>
<dbReference type="GO" id="GO:0030170">
    <property type="term" value="F:pyridoxal phosphate binding"/>
    <property type="evidence" value="ECO:0007669"/>
    <property type="project" value="InterPro"/>
</dbReference>
<keyword evidence="4 7" id="KW-0808">Transferase</keyword>
<dbReference type="Proteomes" id="UP000235371">
    <property type="component" value="Unassembled WGS sequence"/>
</dbReference>
<dbReference type="GO" id="GO:0008793">
    <property type="term" value="F:aromatic-amino-acid transaminase activity"/>
    <property type="evidence" value="ECO:0007669"/>
    <property type="project" value="TreeGrafter"/>
</dbReference>
<dbReference type="CDD" id="cd00609">
    <property type="entry name" value="AAT_like"/>
    <property type="match status" value="1"/>
</dbReference>
<gene>
    <name evidence="7" type="ORF">K444DRAFT_528000</name>
</gene>
<evidence type="ECO:0000259" key="6">
    <source>
        <dbReference type="Pfam" id="PF00155"/>
    </source>
</evidence>
<dbReference type="EMBL" id="KZ613788">
    <property type="protein sequence ID" value="PMD60718.1"/>
    <property type="molecule type" value="Genomic_DNA"/>
</dbReference>
<dbReference type="PANTHER" id="PTHR42790">
    <property type="entry name" value="AMINOTRANSFERASE"/>
    <property type="match status" value="1"/>
</dbReference>
<dbReference type="InterPro" id="IPR015421">
    <property type="entry name" value="PyrdxlP-dep_Trfase_major"/>
</dbReference>
<protein>
    <submittedName>
        <fullName evidence="7">PLP-dependent transferase</fullName>
    </submittedName>
</protein>